<dbReference type="RefSeq" id="WP_182535772.1">
    <property type="nucleotide sequence ID" value="NZ_JACGXA010000001.1"/>
</dbReference>
<dbReference type="EMBL" id="JACGXA010000001">
    <property type="protein sequence ID" value="MBA8801764.1"/>
    <property type="molecule type" value="Genomic_DNA"/>
</dbReference>
<dbReference type="Proteomes" id="UP000580910">
    <property type="component" value="Unassembled WGS sequence"/>
</dbReference>
<keyword evidence="2" id="KW-1185">Reference proteome</keyword>
<evidence type="ECO:0000313" key="1">
    <source>
        <dbReference type="EMBL" id="MBA8801764.1"/>
    </source>
</evidence>
<gene>
    <name evidence="1" type="ORF">FB382_000055</name>
</gene>
<reference evidence="1 2" key="1">
    <citation type="submission" date="2020-07" db="EMBL/GenBank/DDBJ databases">
        <title>Sequencing the genomes of 1000 actinobacteria strains.</title>
        <authorList>
            <person name="Klenk H.-P."/>
        </authorList>
    </citation>
    <scope>NUCLEOTIDE SEQUENCE [LARGE SCALE GENOMIC DNA]</scope>
    <source>
        <strain evidence="1 2">DSM 21349</strain>
    </source>
</reference>
<protein>
    <submittedName>
        <fullName evidence="1">Uncharacterized protein</fullName>
    </submittedName>
</protein>
<organism evidence="1 2">
    <name type="scientific">Nocardioides ginsengisegetis</name>
    <dbReference type="NCBI Taxonomy" id="661491"/>
    <lineage>
        <taxon>Bacteria</taxon>
        <taxon>Bacillati</taxon>
        <taxon>Actinomycetota</taxon>
        <taxon>Actinomycetes</taxon>
        <taxon>Propionibacteriales</taxon>
        <taxon>Nocardioidaceae</taxon>
        <taxon>Nocardioides</taxon>
    </lineage>
</organism>
<name>A0A7W3P7U8_9ACTN</name>
<sequence length="215" mass="22390">MVPILATLTVLLVLGGWQVYQVATEETPVSASDPGTDVNAVGTEMEVSIGDAGRMHFVETITFPTARSQLDLSVPRRMGAGADFRPVVSSLVVREPGSAEVKPLGLGDRTTVHLTRSAVTVVLEYDASGVVNRSGDVSTPDRALALVTPLVVEQARRLPAVVRVSSVKVLNVGCLRGTTLVGCGTETADGWAVESSGSEGDVLSDVLAQLNLAVP</sequence>
<comment type="caution">
    <text evidence="1">The sequence shown here is derived from an EMBL/GenBank/DDBJ whole genome shotgun (WGS) entry which is preliminary data.</text>
</comment>
<dbReference type="AlphaFoldDB" id="A0A7W3P7U8"/>
<accession>A0A7W3P7U8</accession>
<evidence type="ECO:0000313" key="2">
    <source>
        <dbReference type="Proteomes" id="UP000580910"/>
    </source>
</evidence>
<proteinExistence type="predicted"/>